<dbReference type="EMBL" id="SELW01000599">
    <property type="protein sequence ID" value="TID19193.1"/>
    <property type="molecule type" value="Genomic_DNA"/>
</dbReference>
<evidence type="ECO:0000313" key="2">
    <source>
        <dbReference type="Proteomes" id="UP000307173"/>
    </source>
</evidence>
<protein>
    <submittedName>
        <fullName evidence="1">Uncharacterized protein</fullName>
    </submittedName>
</protein>
<keyword evidence="2" id="KW-1185">Reference proteome</keyword>
<dbReference type="OrthoDB" id="3987925at2759"/>
<gene>
    <name evidence="1" type="ORF">CANINC_003763</name>
</gene>
<evidence type="ECO:0000313" key="1">
    <source>
        <dbReference type="EMBL" id="TID19193.1"/>
    </source>
</evidence>
<proteinExistence type="predicted"/>
<organism evidence="1 2">
    <name type="scientific">Pichia inconspicua</name>
    <dbReference type="NCBI Taxonomy" id="52247"/>
    <lineage>
        <taxon>Eukaryota</taxon>
        <taxon>Fungi</taxon>
        <taxon>Dikarya</taxon>
        <taxon>Ascomycota</taxon>
        <taxon>Saccharomycotina</taxon>
        <taxon>Pichiomycetes</taxon>
        <taxon>Pichiales</taxon>
        <taxon>Pichiaceae</taxon>
        <taxon>Pichia</taxon>
    </lineage>
</organism>
<reference evidence="1 2" key="1">
    <citation type="journal article" date="2019" name="Front. Genet.">
        <title>Whole-Genome Sequencing of the Opportunistic Yeast Pathogen Candida inconspicua Uncovers Its Hybrid Origin.</title>
        <authorList>
            <person name="Mixao V."/>
            <person name="Hansen A.P."/>
            <person name="Saus E."/>
            <person name="Boekhout T."/>
            <person name="Lass-Florl C."/>
            <person name="Gabaldon T."/>
        </authorList>
    </citation>
    <scope>NUCLEOTIDE SEQUENCE [LARGE SCALE GENOMIC DNA]</scope>
    <source>
        <strain evidence="1 2">CBS 180</strain>
    </source>
</reference>
<comment type="caution">
    <text evidence="1">The sequence shown here is derived from an EMBL/GenBank/DDBJ whole genome shotgun (WGS) entry which is preliminary data.</text>
</comment>
<accession>A0A4T0WXW3</accession>
<sequence length="631" mass="71833">MSDVYLVAREVLYENQNLTQRLKEVNHKISIKNVQQYNLETRLENLDIFEEHMTSLKLRCEFLDRQITNLEKQKYYIADQSDNFARFNDFNFKMEWRTTETTLENLCTEFKYLKEQLDQANEQISMDTSFMDDSMLSSRSKVSSMFSENEPYSTTDSSSISGSEGIKEAHTAKSNISLKENHSYHKKKLLKMESFLNFKDTKSNANVPKQSSGIQLKGFKIGNTAESPFYERTPKTSISTLPSANHIKKRLELIDLPSITEEYSSDETVSAHTNTVPTESHCQKGFYNMKGHYHHLSMPDTSSLEENNILLTPKDSLKHFISDDLNLRSRYRNRDYKITNFLFDNTIKSNQAPLSPQLSSFKDSYLDENDENPSDYEPDISVANFELESSDEGESYGSENATPLILRKQSKHTLYRTQSHDSILTVLSRSTRNFPLREKNLDLKAQTMKWLKPNEPVVSSATISQTTTADVSSSVSQTAHENIMNFLNSGGNTIESTPMKQKKSFTISHSHNGSWIPTKIFASPIPVPKKELDEVKPSWISSLISGSGFATEGYNSDSRIIKKAESDTLEAYRFPKRETASSFNGPSSLIIPKNGNRINRHVYGSSFNDTTVISSRISYGALREALQHDIV</sequence>
<name>A0A4T0WXW3_9ASCO</name>
<dbReference type="AlphaFoldDB" id="A0A4T0WXW3"/>
<dbReference type="Proteomes" id="UP000307173">
    <property type="component" value="Unassembled WGS sequence"/>
</dbReference>